<evidence type="ECO:0000256" key="5">
    <source>
        <dbReference type="ARBA" id="ARBA00023136"/>
    </source>
</evidence>
<gene>
    <name evidence="7" type="ORF">Cni_G04860</name>
</gene>
<keyword evidence="3" id="KW-0812">Transmembrane</keyword>
<reference evidence="7 8" key="1">
    <citation type="submission" date="2023-10" db="EMBL/GenBank/DDBJ databases">
        <title>Chromosome-scale genome assembly provides insights into flower coloration mechanisms of Canna indica.</title>
        <authorList>
            <person name="Li C."/>
        </authorList>
    </citation>
    <scope>NUCLEOTIDE SEQUENCE [LARGE SCALE GENOMIC DNA]</scope>
    <source>
        <tissue evidence="7">Flower</tissue>
    </source>
</reference>
<dbReference type="EMBL" id="CP136891">
    <property type="protein sequence ID" value="WOK96153.1"/>
    <property type="molecule type" value="Genomic_DNA"/>
</dbReference>
<feature type="compositionally biased region" description="Polar residues" evidence="6">
    <location>
        <begin position="1"/>
        <end position="11"/>
    </location>
</feature>
<evidence type="ECO:0000313" key="8">
    <source>
        <dbReference type="Proteomes" id="UP001327560"/>
    </source>
</evidence>
<evidence type="ECO:0000256" key="2">
    <source>
        <dbReference type="ARBA" id="ARBA00008707"/>
    </source>
</evidence>
<dbReference type="PANTHER" id="PTHR31621">
    <property type="entry name" value="PROTEIN DMP3"/>
    <property type="match status" value="1"/>
</dbReference>
<dbReference type="GO" id="GO:0010256">
    <property type="term" value="P:endomembrane system organization"/>
    <property type="evidence" value="ECO:0007669"/>
    <property type="project" value="TreeGrafter"/>
</dbReference>
<name>A0AAQ3JTH8_9LILI</name>
<dbReference type="AlphaFoldDB" id="A0AAQ3JTH8"/>
<dbReference type="GO" id="GO:0016020">
    <property type="term" value="C:membrane"/>
    <property type="evidence" value="ECO:0007669"/>
    <property type="project" value="UniProtKB-SubCell"/>
</dbReference>
<dbReference type="GO" id="GO:0005737">
    <property type="term" value="C:cytoplasm"/>
    <property type="evidence" value="ECO:0007669"/>
    <property type="project" value="UniProtKB-ARBA"/>
</dbReference>
<sequence length="243" mass="27114">MRASSGLQLHQRQQEHKAADASSLQRLCERLLPSTAPVDHGRPFPGVHHPDQFEARQPTIETTLIEDMAFKGVGDLIKVLPSDTVFMFQFLSPLLTNLRRPRRRHGLLRRGDQERDVGLLRPQCRRQRLVNVQAQKKTLVTVSPTVVGAIAASVFMVFPNNRHGIGYPPLGTITTTAKHDLNGSRERVNTIIEDGIGTLLASLELTIQPPKLIVLIERSMDANSSDAGTTLISKHLHINMYYL</sequence>
<evidence type="ECO:0000313" key="7">
    <source>
        <dbReference type="EMBL" id="WOK96153.1"/>
    </source>
</evidence>
<proteinExistence type="inferred from homology"/>
<keyword evidence="5" id="KW-0472">Membrane</keyword>
<evidence type="ECO:0000256" key="3">
    <source>
        <dbReference type="ARBA" id="ARBA00022692"/>
    </source>
</evidence>
<organism evidence="7 8">
    <name type="scientific">Canna indica</name>
    <name type="common">Indian-shot</name>
    <dbReference type="NCBI Taxonomy" id="4628"/>
    <lineage>
        <taxon>Eukaryota</taxon>
        <taxon>Viridiplantae</taxon>
        <taxon>Streptophyta</taxon>
        <taxon>Embryophyta</taxon>
        <taxon>Tracheophyta</taxon>
        <taxon>Spermatophyta</taxon>
        <taxon>Magnoliopsida</taxon>
        <taxon>Liliopsida</taxon>
        <taxon>Zingiberales</taxon>
        <taxon>Cannaceae</taxon>
        <taxon>Canna</taxon>
    </lineage>
</organism>
<dbReference type="InterPro" id="IPR007770">
    <property type="entry name" value="DMP"/>
</dbReference>
<dbReference type="Pfam" id="PF05078">
    <property type="entry name" value="DUF679"/>
    <property type="match status" value="1"/>
</dbReference>
<evidence type="ECO:0000256" key="1">
    <source>
        <dbReference type="ARBA" id="ARBA00004141"/>
    </source>
</evidence>
<keyword evidence="8" id="KW-1185">Reference proteome</keyword>
<comment type="similarity">
    <text evidence="2">Belongs to the plant DMP1 protein family.</text>
</comment>
<keyword evidence="4" id="KW-1133">Transmembrane helix</keyword>
<comment type="subcellular location">
    <subcellularLocation>
        <location evidence="1">Membrane</location>
        <topology evidence="1">Multi-pass membrane protein</topology>
    </subcellularLocation>
</comment>
<dbReference type="Proteomes" id="UP001327560">
    <property type="component" value="Chromosome 2"/>
</dbReference>
<feature type="region of interest" description="Disordered" evidence="6">
    <location>
        <begin position="1"/>
        <end position="22"/>
    </location>
</feature>
<protein>
    <submittedName>
        <fullName evidence="7">Uncharacterized protein</fullName>
    </submittedName>
</protein>
<dbReference type="PANTHER" id="PTHR31621:SF66">
    <property type="entry name" value="PROTEIN DMP2"/>
    <property type="match status" value="1"/>
</dbReference>
<accession>A0AAQ3JTH8</accession>
<evidence type="ECO:0000256" key="4">
    <source>
        <dbReference type="ARBA" id="ARBA00022989"/>
    </source>
</evidence>
<evidence type="ECO:0000256" key="6">
    <source>
        <dbReference type="SAM" id="MobiDB-lite"/>
    </source>
</evidence>